<dbReference type="AlphaFoldDB" id="A0AAV9NGK0"/>
<protein>
    <recommendedName>
        <fullName evidence="4">Malate dehydrogenase</fullName>
    </recommendedName>
</protein>
<proteinExistence type="predicted"/>
<dbReference type="GeneID" id="89979796"/>
<evidence type="ECO:0000256" key="1">
    <source>
        <dbReference type="SAM" id="SignalP"/>
    </source>
</evidence>
<dbReference type="Pfam" id="PF11937">
    <property type="entry name" value="DUF3455"/>
    <property type="match status" value="1"/>
</dbReference>
<dbReference type="RefSeq" id="XP_064708763.1">
    <property type="nucleotide sequence ID" value="XM_064855174.1"/>
</dbReference>
<sequence length="245" mass="25482">MKAGHLFTTILAIASTTLAAPAVTRQQTRALFSTNTHGRRQIPAECDLAGLDDVVLPVANPALPSPGEDQWLAAVIIGRGVQNYTCAGNDSSAAPVATGAIATLYYASCIAVQDPDLLAALPGEAFKLPLPADPLDDLVCGAQPIERAGFHFFNAAKTPTFDFRESGDEDLGLGLVTVGARSPAPNAASDVPWLFLTRAAGSEGPIQSIYRLNTVGGVAPATCAGQPKDISVEYAAQYWAFSSDP</sequence>
<name>A0AAV9NGK0_9EURO</name>
<dbReference type="PANTHER" id="PTHR35567">
    <property type="entry name" value="MALATE DEHYDROGENASE (AFU_ORTHOLOGUE AFUA_2G13800)"/>
    <property type="match status" value="1"/>
</dbReference>
<organism evidence="2 3">
    <name type="scientific">Exophiala bonariae</name>
    <dbReference type="NCBI Taxonomy" id="1690606"/>
    <lineage>
        <taxon>Eukaryota</taxon>
        <taxon>Fungi</taxon>
        <taxon>Dikarya</taxon>
        <taxon>Ascomycota</taxon>
        <taxon>Pezizomycotina</taxon>
        <taxon>Eurotiomycetes</taxon>
        <taxon>Chaetothyriomycetidae</taxon>
        <taxon>Chaetothyriales</taxon>
        <taxon>Herpotrichiellaceae</taxon>
        <taxon>Exophiala</taxon>
    </lineage>
</organism>
<evidence type="ECO:0000313" key="2">
    <source>
        <dbReference type="EMBL" id="KAK5057645.1"/>
    </source>
</evidence>
<dbReference type="EMBL" id="JAVRRD010000006">
    <property type="protein sequence ID" value="KAK5057645.1"/>
    <property type="molecule type" value="Genomic_DNA"/>
</dbReference>
<dbReference type="PANTHER" id="PTHR35567:SF1">
    <property type="entry name" value="CONSERVED FUNGAL PROTEIN (AFU_ORTHOLOGUE AFUA_1G14230)"/>
    <property type="match status" value="1"/>
</dbReference>
<keyword evidence="1" id="KW-0732">Signal</keyword>
<feature type="chain" id="PRO_5043552741" description="Malate dehydrogenase" evidence="1">
    <location>
        <begin position="20"/>
        <end position="245"/>
    </location>
</feature>
<dbReference type="InterPro" id="IPR021851">
    <property type="entry name" value="DUF3455"/>
</dbReference>
<evidence type="ECO:0000313" key="3">
    <source>
        <dbReference type="Proteomes" id="UP001358417"/>
    </source>
</evidence>
<gene>
    <name evidence="2" type="ORF">LTR84_011646</name>
</gene>
<accession>A0AAV9NGK0</accession>
<reference evidence="2 3" key="1">
    <citation type="submission" date="2023-08" db="EMBL/GenBank/DDBJ databases">
        <title>Black Yeasts Isolated from many extreme environments.</title>
        <authorList>
            <person name="Coleine C."/>
            <person name="Stajich J.E."/>
            <person name="Selbmann L."/>
        </authorList>
    </citation>
    <scope>NUCLEOTIDE SEQUENCE [LARGE SCALE GENOMIC DNA]</scope>
    <source>
        <strain evidence="2 3">CCFEE 5792</strain>
    </source>
</reference>
<dbReference type="Proteomes" id="UP001358417">
    <property type="component" value="Unassembled WGS sequence"/>
</dbReference>
<keyword evidence="3" id="KW-1185">Reference proteome</keyword>
<comment type="caution">
    <text evidence="2">The sequence shown here is derived from an EMBL/GenBank/DDBJ whole genome shotgun (WGS) entry which is preliminary data.</text>
</comment>
<feature type="signal peptide" evidence="1">
    <location>
        <begin position="1"/>
        <end position="19"/>
    </location>
</feature>
<evidence type="ECO:0008006" key="4">
    <source>
        <dbReference type="Google" id="ProtNLM"/>
    </source>
</evidence>